<name>A0ABY5S0K2_9HYPH</name>
<evidence type="ECO:0000256" key="1">
    <source>
        <dbReference type="SAM" id="Phobius"/>
    </source>
</evidence>
<reference evidence="3" key="1">
    <citation type="submission" date="2022-08" db="EMBL/GenBank/DDBJ databases">
        <title>Microvirga terrae sp. nov., isolated from soil.</title>
        <authorList>
            <person name="Kim K.H."/>
            <person name="Seo Y.L."/>
            <person name="Kim J.M."/>
            <person name="Lee J.K."/>
            <person name="Han D.M."/>
            <person name="Jeon C.O."/>
        </authorList>
    </citation>
    <scope>NUCLEOTIDE SEQUENCE</scope>
    <source>
        <strain evidence="3">R24</strain>
    </source>
</reference>
<keyword evidence="1" id="KW-0812">Transmembrane</keyword>
<protein>
    <recommendedName>
        <fullName evidence="2">SPW repeat-containing integral membrane domain-containing protein</fullName>
    </recommendedName>
</protein>
<feature type="transmembrane region" description="Helical" evidence="1">
    <location>
        <begin position="36"/>
        <end position="55"/>
    </location>
</feature>
<keyword evidence="1" id="KW-1133">Transmembrane helix</keyword>
<feature type="transmembrane region" description="Helical" evidence="1">
    <location>
        <begin position="92"/>
        <end position="112"/>
    </location>
</feature>
<organism evidence="3 4">
    <name type="scientific">Microvirga terrae</name>
    <dbReference type="NCBI Taxonomy" id="2740529"/>
    <lineage>
        <taxon>Bacteria</taxon>
        <taxon>Pseudomonadati</taxon>
        <taxon>Pseudomonadota</taxon>
        <taxon>Alphaproteobacteria</taxon>
        <taxon>Hyphomicrobiales</taxon>
        <taxon>Methylobacteriaceae</taxon>
        <taxon>Microvirga</taxon>
    </lineage>
</organism>
<dbReference type="InterPro" id="IPR005530">
    <property type="entry name" value="SPW"/>
</dbReference>
<feature type="domain" description="SPW repeat-containing integral membrane" evidence="2">
    <location>
        <begin position="9"/>
        <end position="108"/>
    </location>
</feature>
<keyword evidence="4" id="KW-1185">Reference proteome</keyword>
<dbReference type="EMBL" id="CP102845">
    <property type="protein sequence ID" value="UVF21804.1"/>
    <property type="molecule type" value="Genomic_DNA"/>
</dbReference>
<accession>A0ABY5S0K2</accession>
<dbReference type="Proteomes" id="UP001017257">
    <property type="component" value="Chromosome"/>
</dbReference>
<sequence length="124" mass="13426">MRFLPTKVHGMIDYLWGLALLSTPWLFGFADNSAATWTAAAFGLGAILYSAITAYEVGLLKLLPMPLHLILDGVAGLALAASPFLFGFADRVYWPHVLFGLFSVAASLNTYLEPVLPTGRREPA</sequence>
<evidence type="ECO:0000313" key="4">
    <source>
        <dbReference type="Proteomes" id="UP001017257"/>
    </source>
</evidence>
<feature type="transmembrane region" description="Helical" evidence="1">
    <location>
        <begin position="12"/>
        <end position="30"/>
    </location>
</feature>
<evidence type="ECO:0000259" key="2">
    <source>
        <dbReference type="Pfam" id="PF03779"/>
    </source>
</evidence>
<dbReference type="RefSeq" id="WP_173950382.1">
    <property type="nucleotide sequence ID" value="NZ_CP102845.1"/>
</dbReference>
<evidence type="ECO:0000313" key="3">
    <source>
        <dbReference type="EMBL" id="UVF21804.1"/>
    </source>
</evidence>
<feature type="transmembrane region" description="Helical" evidence="1">
    <location>
        <begin position="67"/>
        <end position="86"/>
    </location>
</feature>
<proteinExistence type="predicted"/>
<dbReference type="Pfam" id="PF03779">
    <property type="entry name" value="SPW"/>
    <property type="match status" value="1"/>
</dbReference>
<keyword evidence="1" id="KW-0472">Membrane</keyword>
<gene>
    <name evidence="3" type="ORF">HPT29_012140</name>
</gene>